<evidence type="ECO:0000256" key="4">
    <source>
        <dbReference type="ARBA" id="ARBA00023295"/>
    </source>
</evidence>
<name>A0ABQ6IC28_9MICO</name>
<evidence type="ECO:0000256" key="1">
    <source>
        <dbReference type="ARBA" id="ARBA00001412"/>
    </source>
</evidence>
<keyword evidence="3" id="KW-0378">Hydrolase</keyword>
<dbReference type="PANTHER" id="PTHR46323:SF2">
    <property type="entry name" value="BETA-GALACTOSIDASE"/>
    <property type="match status" value="1"/>
</dbReference>
<organism evidence="5 6">
    <name type="scientific">Demequina litorisediminis</name>
    <dbReference type="NCBI Taxonomy" id="1849022"/>
    <lineage>
        <taxon>Bacteria</taxon>
        <taxon>Bacillati</taxon>
        <taxon>Actinomycetota</taxon>
        <taxon>Actinomycetes</taxon>
        <taxon>Micrococcales</taxon>
        <taxon>Demequinaceae</taxon>
        <taxon>Demequina</taxon>
    </lineage>
</organism>
<comment type="caution">
    <text evidence="5">The sequence shown here is derived from an EMBL/GenBank/DDBJ whole genome shotgun (WGS) entry which is preliminary data.</text>
</comment>
<evidence type="ECO:0000256" key="2">
    <source>
        <dbReference type="ARBA" id="ARBA00012756"/>
    </source>
</evidence>
<accession>A0ABQ6IC28</accession>
<protein>
    <recommendedName>
        <fullName evidence="2">beta-galactosidase</fullName>
        <ecNumber evidence="2">3.2.1.23</ecNumber>
    </recommendedName>
</protein>
<gene>
    <name evidence="5" type="ORF">GCM10025876_15830</name>
</gene>
<dbReference type="InterPro" id="IPR050347">
    <property type="entry name" value="Bact_Beta-galactosidase"/>
</dbReference>
<comment type="catalytic activity">
    <reaction evidence="1">
        <text>Hydrolysis of terminal non-reducing beta-D-galactose residues in beta-D-galactosides.</text>
        <dbReference type="EC" id="3.2.1.23"/>
    </reaction>
</comment>
<dbReference type="EC" id="3.2.1.23" evidence="2"/>
<dbReference type="SUPFAM" id="SSF49785">
    <property type="entry name" value="Galactose-binding domain-like"/>
    <property type="match status" value="1"/>
</dbReference>
<proteinExistence type="predicted"/>
<reference evidence="6" key="1">
    <citation type="journal article" date="2019" name="Int. J. Syst. Evol. Microbiol.">
        <title>The Global Catalogue of Microorganisms (GCM) 10K type strain sequencing project: providing services to taxonomists for standard genome sequencing and annotation.</title>
        <authorList>
            <consortium name="The Broad Institute Genomics Platform"/>
            <consortium name="The Broad Institute Genome Sequencing Center for Infectious Disease"/>
            <person name="Wu L."/>
            <person name="Ma J."/>
        </authorList>
    </citation>
    <scope>NUCLEOTIDE SEQUENCE [LARGE SCALE GENOMIC DNA]</scope>
    <source>
        <strain evidence="6">NBRC 112299</strain>
    </source>
</reference>
<evidence type="ECO:0000256" key="3">
    <source>
        <dbReference type="ARBA" id="ARBA00022801"/>
    </source>
</evidence>
<dbReference type="Gene3D" id="2.60.120.260">
    <property type="entry name" value="Galactose-binding domain-like"/>
    <property type="match status" value="1"/>
</dbReference>
<keyword evidence="6" id="KW-1185">Reference proteome</keyword>
<dbReference type="PANTHER" id="PTHR46323">
    <property type="entry name" value="BETA-GALACTOSIDASE"/>
    <property type="match status" value="1"/>
</dbReference>
<evidence type="ECO:0000313" key="5">
    <source>
        <dbReference type="EMBL" id="GMA35379.1"/>
    </source>
</evidence>
<dbReference type="Proteomes" id="UP001157125">
    <property type="component" value="Unassembled WGS sequence"/>
</dbReference>
<evidence type="ECO:0000313" key="6">
    <source>
        <dbReference type="Proteomes" id="UP001157125"/>
    </source>
</evidence>
<sequence>MALVLAWSGRSAGPWDADPGTFEVHRLAATARTVPQSGLEAALAADDSDSPWLLSLNGTWDFTWSPSLEDAPADFWEPSVDTSDWGTVEVPHQWQARRVRQRVRWRHRLPQRGAPLAG</sequence>
<dbReference type="InterPro" id="IPR008979">
    <property type="entry name" value="Galactose-bd-like_sf"/>
</dbReference>
<dbReference type="EMBL" id="BSUN01000001">
    <property type="protein sequence ID" value="GMA35379.1"/>
    <property type="molecule type" value="Genomic_DNA"/>
</dbReference>
<keyword evidence="4" id="KW-0326">Glycosidase</keyword>